<comment type="cofactor">
    <cofactor evidence="9">
        <name>Zn(2+)</name>
        <dbReference type="ChEBI" id="CHEBI:29105"/>
    </cofactor>
    <text evidence="9">Binds 1 zinc ion per subunit.</text>
</comment>
<accession>A0A7K3NQJ0</accession>
<evidence type="ECO:0000256" key="8">
    <source>
        <dbReference type="ARBA" id="ARBA00049006"/>
    </source>
</evidence>
<organism evidence="13 14">
    <name type="scientific">Desulfolutivibrio sulfodismutans</name>
    <dbReference type="NCBI Taxonomy" id="63561"/>
    <lineage>
        <taxon>Bacteria</taxon>
        <taxon>Pseudomonadati</taxon>
        <taxon>Thermodesulfobacteriota</taxon>
        <taxon>Desulfovibrionia</taxon>
        <taxon>Desulfovibrionales</taxon>
        <taxon>Desulfovibrionaceae</taxon>
        <taxon>Desulfolutivibrio</taxon>
    </lineage>
</organism>
<evidence type="ECO:0000256" key="5">
    <source>
        <dbReference type="ARBA" id="ARBA00037918"/>
    </source>
</evidence>
<dbReference type="PROSITE" id="PS00913">
    <property type="entry name" value="ADH_IRON_1"/>
    <property type="match status" value="1"/>
</dbReference>
<dbReference type="RefSeq" id="WP_163302520.1">
    <property type="nucleotide sequence ID" value="NZ_JAAGRQ010000049.1"/>
</dbReference>
<dbReference type="Gene3D" id="3.40.50.1970">
    <property type="match status" value="1"/>
</dbReference>
<evidence type="ECO:0000256" key="9">
    <source>
        <dbReference type="PIRSR" id="PIRSR000112-1"/>
    </source>
</evidence>
<dbReference type="Proteomes" id="UP000469724">
    <property type="component" value="Unassembled WGS sequence"/>
</dbReference>
<keyword evidence="3" id="KW-0560">Oxidoreductase</keyword>
<keyword evidence="9" id="KW-0862">Zinc</keyword>
<dbReference type="NCBIfam" id="NF006941">
    <property type="entry name" value="PRK09423.1"/>
    <property type="match status" value="1"/>
</dbReference>
<feature type="binding site" evidence="9">
    <location>
        <position position="270"/>
    </location>
    <ligand>
        <name>glycerol</name>
        <dbReference type="ChEBI" id="CHEBI:17754"/>
    </ligand>
</feature>
<feature type="domain" description="Alcohol dehydrogenase iron-type/glycerol dehydrogenase GldA" evidence="12">
    <location>
        <begin position="8"/>
        <end position="153"/>
    </location>
</feature>
<dbReference type="PANTHER" id="PTHR43616">
    <property type="entry name" value="GLYCEROL DEHYDROGENASE"/>
    <property type="match status" value="1"/>
</dbReference>
<evidence type="ECO:0000256" key="2">
    <source>
        <dbReference type="ARBA" id="ARBA00022723"/>
    </source>
</evidence>
<comment type="catalytic activity">
    <reaction evidence="8">
        <text>glycerol + NAD(+) = dihydroxyacetone + NADH + H(+)</text>
        <dbReference type="Rhea" id="RHEA:13769"/>
        <dbReference type="ChEBI" id="CHEBI:15378"/>
        <dbReference type="ChEBI" id="CHEBI:16016"/>
        <dbReference type="ChEBI" id="CHEBI:17754"/>
        <dbReference type="ChEBI" id="CHEBI:57540"/>
        <dbReference type="ChEBI" id="CHEBI:57945"/>
        <dbReference type="EC" id="1.1.1.6"/>
    </reaction>
</comment>
<evidence type="ECO:0000256" key="7">
    <source>
        <dbReference type="ARBA" id="ARBA00040132"/>
    </source>
</evidence>
<feature type="binding site" evidence="9">
    <location>
        <position position="170"/>
    </location>
    <ligand>
        <name>glycerol</name>
        <dbReference type="ChEBI" id="CHEBI:17754"/>
    </ligand>
</feature>
<evidence type="ECO:0000256" key="11">
    <source>
        <dbReference type="PIRSR" id="PIRSR000112-3"/>
    </source>
</evidence>
<dbReference type="PROSITE" id="PS00060">
    <property type="entry name" value="ADH_IRON_2"/>
    <property type="match status" value="1"/>
</dbReference>
<dbReference type="SUPFAM" id="SSF56796">
    <property type="entry name" value="Dehydroquinate synthase-like"/>
    <property type="match status" value="1"/>
</dbReference>
<dbReference type="Gene3D" id="1.20.1090.10">
    <property type="entry name" value="Dehydroquinate synthase-like - alpha domain"/>
    <property type="match status" value="1"/>
</dbReference>
<gene>
    <name evidence="13" type="ORF">G3N56_12110</name>
</gene>
<dbReference type="PANTHER" id="PTHR43616:SF5">
    <property type="entry name" value="GLYCEROL DEHYDROGENASE 1"/>
    <property type="match status" value="1"/>
</dbReference>
<dbReference type="InterPro" id="IPR018211">
    <property type="entry name" value="ADH_Fe_CS"/>
</dbReference>
<feature type="binding site" evidence="9">
    <location>
        <position position="253"/>
    </location>
    <ligand>
        <name>glycerol</name>
        <dbReference type="ChEBI" id="CHEBI:17754"/>
    </ligand>
</feature>
<dbReference type="AlphaFoldDB" id="A0A7K3NQJ0"/>
<comment type="pathway">
    <text evidence="5">Polyol metabolism; glycerol fermentation; glycerone phosphate from glycerol (oxidative route): step 1/2.</text>
</comment>
<name>A0A7K3NQJ0_9BACT</name>
<feature type="binding site" evidence="10">
    <location>
        <position position="120"/>
    </location>
    <ligand>
        <name>glycerol</name>
        <dbReference type="ChEBI" id="CHEBI:17754"/>
    </ligand>
</feature>
<feature type="binding site" evidence="11">
    <location>
        <begin position="115"/>
        <end position="118"/>
    </location>
    <ligand>
        <name>NAD(+)</name>
        <dbReference type="ChEBI" id="CHEBI:57540"/>
    </ligand>
</feature>
<evidence type="ECO:0000256" key="3">
    <source>
        <dbReference type="ARBA" id="ARBA00023002"/>
    </source>
</evidence>
<dbReference type="InterPro" id="IPR016205">
    <property type="entry name" value="Glycerol_DH"/>
</dbReference>
<dbReference type="CDD" id="cd08170">
    <property type="entry name" value="GlyDH"/>
    <property type="match status" value="1"/>
</dbReference>
<keyword evidence="4 11" id="KW-0520">NAD</keyword>
<evidence type="ECO:0000313" key="13">
    <source>
        <dbReference type="EMBL" id="NDY57479.1"/>
    </source>
</evidence>
<comment type="similarity">
    <text evidence="1">Belongs to the iron-containing alcohol dehydrogenase family.</text>
</comment>
<dbReference type="EC" id="1.1.1.6" evidence="6"/>
<sequence length="376" mass="39109">MISTTLFPGRYVQGPGALSRLGRELARLGDRHFLICSPHPLEHLLPAVLPGVQQAGAVRTERFGRECTDQEIERLSGLVREFGARTVTAVGGGKTLDAAKAVAARVGLPVVVVPTIASTDAPCSSVCVVYSPDGVFLRADVLPRNPDVVLVDTEVMARAPARFLVSGMGDALATWFEADSCRKSRGRNIAGDTGSMTALALARLCYETVRDFGLSARTACEAGVATPALERVVEANTLLSGLGFESGGLGAAHSIHNGLTALPAVRGLHHGEKVAFGVLASLFLTDAPLALVDEVYALCASLGLPTTFADLGLAGVSDQELLRVAEKSCAPGESIHNEPVEISPSLVQAVLKAADAEGRRRVGARVGHGPAGSPSR</sequence>
<evidence type="ECO:0000256" key="4">
    <source>
        <dbReference type="ARBA" id="ARBA00023027"/>
    </source>
</evidence>
<dbReference type="GO" id="GO:0005829">
    <property type="term" value="C:cytosol"/>
    <property type="evidence" value="ECO:0007669"/>
    <property type="project" value="TreeGrafter"/>
</dbReference>
<feature type="binding site" evidence="11">
    <location>
        <begin position="93"/>
        <end position="97"/>
    </location>
    <ligand>
        <name>NAD(+)</name>
        <dbReference type="ChEBI" id="CHEBI:57540"/>
    </ligand>
</feature>
<evidence type="ECO:0000313" key="14">
    <source>
        <dbReference type="Proteomes" id="UP000469724"/>
    </source>
</evidence>
<dbReference type="PIRSF" id="PIRSF000112">
    <property type="entry name" value="Glycerol_dehydrogenase"/>
    <property type="match status" value="1"/>
</dbReference>
<keyword evidence="2 9" id="KW-0479">Metal-binding</keyword>
<evidence type="ECO:0000256" key="10">
    <source>
        <dbReference type="PIRSR" id="PIRSR000112-2"/>
    </source>
</evidence>
<proteinExistence type="inferred from homology"/>
<evidence type="ECO:0000259" key="12">
    <source>
        <dbReference type="Pfam" id="PF00465"/>
    </source>
</evidence>
<feature type="binding site" evidence="11">
    <location>
        <position position="124"/>
    </location>
    <ligand>
        <name>NAD(+)</name>
        <dbReference type="ChEBI" id="CHEBI:57540"/>
    </ligand>
</feature>
<keyword evidence="14" id="KW-1185">Reference proteome</keyword>
<dbReference type="Pfam" id="PF00465">
    <property type="entry name" value="Fe-ADH"/>
    <property type="match status" value="1"/>
</dbReference>
<evidence type="ECO:0000256" key="6">
    <source>
        <dbReference type="ARBA" id="ARBA00039147"/>
    </source>
</evidence>
<reference evidence="13 14" key="1">
    <citation type="submission" date="2020-02" db="EMBL/GenBank/DDBJ databases">
        <title>Comparative genomics of sulfur disproportionating microorganisms.</title>
        <authorList>
            <person name="Ward L.M."/>
            <person name="Bertran E."/>
            <person name="Johnston D.T."/>
        </authorList>
    </citation>
    <scope>NUCLEOTIDE SEQUENCE [LARGE SCALE GENOMIC DNA]</scope>
    <source>
        <strain evidence="13 14">DSM 3696</strain>
    </source>
</reference>
<protein>
    <recommendedName>
        <fullName evidence="7">Glycerol dehydrogenase</fullName>
        <ecNumber evidence="6">1.1.1.6</ecNumber>
    </recommendedName>
</protein>
<evidence type="ECO:0000256" key="1">
    <source>
        <dbReference type="ARBA" id="ARBA00007358"/>
    </source>
</evidence>
<dbReference type="InterPro" id="IPR001670">
    <property type="entry name" value="ADH_Fe/GldA"/>
</dbReference>
<dbReference type="GO" id="GO:0046872">
    <property type="term" value="F:metal ion binding"/>
    <property type="evidence" value="ECO:0007669"/>
    <property type="project" value="UniProtKB-KW"/>
</dbReference>
<comment type="caution">
    <text evidence="13">The sequence shown here is derived from an EMBL/GenBank/DDBJ whole genome shotgun (WGS) entry which is preliminary data.</text>
</comment>
<feature type="binding site" evidence="11">
    <location>
        <position position="130"/>
    </location>
    <ligand>
        <name>NAD(+)</name>
        <dbReference type="ChEBI" id="CHEBI:57540"/>
    </ligand>
</feature>
<dbReference type="EMBL" id="JAAGRQ010000049">
    <property type="protein sequence ID" value="NDY57479.1"/>
    <property type="molecule type" value="Genomic_DNA"/>
</dbReference>
<dbReference type="GO" id="GO:0008888">
    <property type="term" value="F:glycerol dehydrogenase (NAD+) activity"/>
    <property type="evidence" value="ECO:0007669"/>
    <property type="project" value="UniProtKB-EC"/>
</dbReference>